<dbReference type="SUPFAM" id="SSF55729">
    <property type="entry name" value="Acyl-CoA N-acyltransferases (Nat)"/>
    <property type="match status" value="1"/>
</dbReference>
<comment type="caution">
    <text evidence="4">The sequence shown here is derived from an EMBL/GenBank/DDBJ whole genome shotgun (WGS) entry which is preliminary data.</text>
</comment>
<sequence>MIRNMRELDLEQVMKIWLEGNSQAHRFIDRAYWEMKFEPVREAVRKAEVYVFEEKGKVEGFIGLDGEYVSGIFVAEEARSRGVGRDLLNHVKALRPALSLNVYEKNERGVRFYQREGFVIQEQDTDPETGESEFVMRWEAGRTRRSQDR</sequence>
<protein>
    <submittedName>
        <fullName evidence="4">N-acetyltransferase</fullName>
        <ecNumber evidence="4">2.3.1.-</ecNumber>
    </submittedName>
</protein>
<dbReference type="CDD" id="cd04301">
    <property type="entry name" value="NAT_SF"/>
    <property type="match status" value="1"/>
</dbReference>
<accession>A0A9D1GKA6</accession>
<evidence type="ECO:0000256" key="2">
    <source>
        <dbReference type="ARBA" id="ARBA00023315"/>
    </source>
</evidence>
<keyword evidence="2 4" id="KW-0012">Acyltransferase</keyword>
<dbReference type="Gene3D" id="3.40.630.30">
    <property type="match status" value="1"/>
</dbReference>
<name>A0A9D1GKA6_9FIRM</name>
<keyword evidence="1 4" id="KW-0808">Transferase</keyword>
<reference evidence="4" key="1">
    <citation type="submission" date="2020-10" db="EMBL/GenBank/DDBJ databases">
        <authorList>
            <person name="Gilroy R."/>
        </authorList>
    </citation>
    <scope>NUCLEOTIDE SEQUENCE</scope>
    <source>
        <strain evidence="4">CHK123-3438</strain>
    </source>
</reference>
<dbReference type="EMBL" id="DVKS01000104">
    <property type="protein sequence ID" value="HIT41674.1"/>
    <property type="molecule type" value="Genomic_DNA"/>
</dbReference>
<dbReference type="Proteomes" id="UP000886860">
    <property type="component" value="Unassembled WGS sequence"/>
</dbReference>
<organism evidence="4 5">
    <name type="scientific">Candidatus Caccovicinus merdipullorum</name>
    <dbReference type="NCBI Taxonomy" id="2840724"/>
    <lineage>
        <taxon>Bacteria</taxon>
        <taxon>Bacillati</taxon>
        <taxon>Bacillota</taxon>
        <taxon>Clostridia</taxon>
        <taxon>Eubacteriales</taxon>
        <taxon>Candidatus Caccovicinus</taxon>
    </lineage>
</organism>
<dbReference type="GO" id="GO:0016747">
    <property type="term" value="F:acyltransferase activity, transferring groups other than amino-acyl groups"/>
    <property type="evidence" value="ECO:0007669"/>
    <property type="project" value="InterPro"/>
</dbReference>
<proteinExistence type="predicted"/>
<reference evidence="4" key="2">
    <citation type="journal article" date="2021" name="PeerJ">
        <title>Extensive microbial diversity within the chicken gut microbiome revealed by metagenomics and culture.</title>
        <authorList>
            <person name="Gilroy R."/>
            <person name="Ravi A."/>
            <person name="Getino M."/>
            <person name="Pursley I."/>
            <person name="Horton D.L."/>
            <person name="Alikhan N.F."/>
            <person name="Baker D."/>
            <person name="Gharbi K."/>
            <person name="Hall N."/>
            <person name="Watson M."/>
            <person name="Adriaenssens E.M."/>
            <person name="Foster-Nyarko E."/>
            <person name="Jarju S."/>
            <person name="Secka A."/>
            <person name="Antonio M."/>
            <person name="Oren A."/>
            <person name="Chaudhuri R.R."/>
            <person name="La Ragione R."/>
            <person name="Hildebrand F."/>
            <person name="Pallen M.J."/>
        </authorList>
    </citation>
    <scope>NUCLEOTIDE SEQUENCE</scope>
    <source>
        <strain evidence="4">CHK123-3438</strain>
    </source>
</reference>
<evidence type="ECO:0000256" key="1">
    <source>
        <dbReference type="ARBA" id="ARBA00022679"/>
    </source>
</evidence>
<evidence type="ECO:0000259" key="3">
    <source>
        <dbReference type="PROSITE" id="PS51186"/>
    </source>
</evidence>
<dbReference type="PANTHER" id="PTHR43800">
    <property type="entry name" value="PEPTIDYL-LYSINE N-ACETYLTRANSFERASE YJAB"/>
    <property type="match status" value="1"/>
</dbReference>
<evidence type="ECO:0000313" key="5">
    <source>
        <dbReference type="Proteomes" id="UP000886860"/>
    </source>
</evidence>
<gene>
    <name evidence="4" type="ORF">IAB60_06190</name>
</gene>
<evidence type="ECO:0000313" key="4">
    <source>
        <dbReference type="EMBL" id="HIT41674.1"/>
    </source>
</evidence>
<dbReference type="PROSITE" id="PS51186">
    <property type="entry name" value="GNAT"/>
    <property type="match status" value="1"/>
</dbReference>
<dbReference type="InterPro" id="IPR016181">
    <property type="entry name" value="Acyl_CoA_acyltransferase"/>
</dbReference>
<feature type="domain" description="N-acetyltransferase" evidence="3">
    <location>
        <begin position="1"/>
        <end position="141"/>
    </location>
</feature>
<dbReference type="EC" id="2.3.1.-" evidence="4"/>
<dbReference type="PANTHER" id="PTHR43800:SF1">
    <property type="entry name" value="PEPTIDYL-LYSINE N-ACETYLTRANSFERASE YJAB"/>
    <property type="match status" value="1"/>
</dbReference>
<dbReference type="InterPro" id="IPR000182">
    <property type="entry name" value="GNAT_dom"/>
</dbReference>
<dbReference type="AlphaFoldDB" id="A0A9D1GKA6"/>
<dbReference type="Pfam" id="PF13508">
    <property type="entry name" value="Acetyltransf_7"/>
    <property type="match status" value="1"/>
</dbReference>
<dbReference type="NCBIfam" id="NF007853">
    <property type="entry name" value="PRK10562.1"/>
    <property type="match status" value="1"/>
</dbReference>